<dbReference type="InterPro" id="IPR038379">
    <property type="entry name" value="SecE_sf"/>
</dbReference>
<evidence type="ECO:0000256" key="3">
    <source>
        <dbReference type="ARBA" id="ARBA00022475"/>
    </source>
</evidence>
<dbReference type="GO" id="GO:0005886">
    <property type="term" value="C:plasma membrane"/>
    <property type="evidence" value="ECO:0007669"/>
    <property type="project" value="UniProtKB-SubCell"/>
</dbReference>
<evidence type="ECO:0000313" key="10">
    <source>
        <dbReference type="EMBL" id="PIR47234.1"/>
    </source>
</evidence>
<keyword evidence="4 9" id="KW-0812">Transmembrane</keyword>
<comment type="subunit">
    <text evidence="9">Component of the Sec protein translocase complex. Heterotrimer consisting of SecY, SecE and SecG subunits. The heterotrimers can form oligomers, although 1 heterotrimer is thought to be able to translocate proteins. Interacts with the ribosome. Interacts with SecDF, and other proteins may be involved. Interacts with SecA.</text>
</comment>
<accession>A0A2H0RML8</accession>
<comment type="caution">
    <text evidence="10">The sequence shown here is derived from an EMBL/GenBank/DDBJ whole genome shotgun (WGS) entry which is preliminary data.</text>
</comment>
<evidence type="ECO:0000256" key="4">
    <source>
        <dbReference type="ARBA" id="ARBA00022692"/>
    </source>
</evidence>
<evidence type="ECO:0000256" key="7">
    <source>
        <dbReference type="ARBA" id="ARBA00023010"/>
    </source>
</evidence>
<proteinExistence type="inferred from homology"/>
<keyword evidence="7 9" id="KW-0811">Translocation</keyword>
<sequence>MNRFLNYLKDTRAEMKHVAWPNTRQTAVYTGVVILIAAITALYLFIFDTIFIRILELFIVR</sequence>
<dbReference type="GO" id="GO:0009306">
    <property type="term" value="P:protein secretion"/>
    <property type="evidence" value="ECO:0007669"/>
    <property type="project" value="UniProtKB-UniRule"/>
</dbReference>
<gene>
    <name evidence="9 10" type="primary">secE</name>
    <name evidence="10" type="ORF">COV07_00045</name>
</gene>
<dbReference type="Proteomes" id="UP000230833">
    <property type="component" value="Unassembled WGS sequence"/>
</dbReference>
<dbReference type="Gene3D" id="1.20.5.1030">
    <property type="entry name" value="Preprotein translocase secy subunit"/>
    <property type="match status" value="1"/>
</dbReference>
<dbReference type="GO" id="GO:0065002">
    <property type="term" value="P:intracellular protein transmembrane transport"/>
    <property type="evidence" value="ECO:0007669"/>
    <property type="project" value="UniProtKB-UniRule"/>
</dbReference>
<comment type="similarity">
    <text evidence="9">Belongs to the SecE/SEC61-gamma family.</text>
</comment>
<protein>
    <recommendedName>
        <fullName evidence="9">Protein translocase subunit SecE</fullName>
    </recommendedName>
</protein>
<dbReference type="AlphaFoldDB" id="A0A2H0RML8"/>
<reference evidence="10 11" key="1">
    <citation type="submission" date="2017-09" db="EMBL/GenBank/DDBJ databases">
        <title>Depth-based differentiation of microbial function through sediment-hosted aquifers and enrichment of novel symbionts in the deep terrestrial subsurface.</title>
        <authorList>
            <person name="Probst A.J."/>
            <person name="Ladd B."/>
            <person name="Jarett J.K."/>
            <person name="Geller-Mcgrath D.E."/>
            <person name="Sieber C.M."/>
            <person name="Emerson J.B."/>
            <person name="Anantharaman K."/>
            <person name="Thomas B.C."/>
            <person name="Malmstrom R."/>
            <person name="Stieglmeier M."/>
            <person name="Klingl A."/>
            <person name="Woyke T."/>
            <person name="Ryan C.M."/>
            <person name="Banfield J.F."/>
        </authorList>
    </citation>
    <scope>NUCLEOTIDE SEQUENCE [LARGE SCALE GENOMIC DNA]</scope>
    <source>
        <strain evidence="10">CG10_big_fil_rev_8_21_14_0_10_45_14</strain>
    </source>
</reference>
<dbReference type="HAMAP" id="MF_00422">
    <property type="entry name" value="SecE"/>
    <property type="match status" value="1"/>
</dbReference>
<dbReference type="InterPro" id="IPR001901">
    <property type="entry name" value="Translocase_SecE/Sec61-g"/>
</dbReference>
<dbReference type="GO" id="GO:0006605">
    <property type="term" value="P:protein targeting"/>
    <property type="evidence" value="ECO:0007669"/>
    <property type="project" value="UniProtKB-UniRule"/>
</dbReference>
<keyword evidence="3 9" id="KW-1003">Cell membrane</keyword>
<keyword evidence="2 9" id="KW-0813">Transport</keyword>
<evidence type="ECO:0000256" key="1">
    <source>
        <dbReference type="ARBA" id="ARBA00004370"/>
    </source>
</evidence>
<name>A0A2H0RML8_9BACT</name>
<dbReference type="EMBL" id="PCYL01000002">
    <property type="protein sequence ID" value="PIR47234.1"/>
    <property type="molecule type" value="Genomic_DNA"/>
</dbReference>
<evidence type="ECO:0000256" key="8">
    <source>
        <dbReference type="ARBA" id="ARBA00023136"/>
    </source>
</evidence>
<comment type="function">
    <text evidence="9">Essential subunit of the Sec protein translocation channel SecYEG. Clamps together the 2 halves of SecY. May contact the channel plug during translocation.</text>
</comment>
<organism evidence="10 11">
    <name type="scientific">Candidatus Vogelbacteria bacterium CG10_big_fil_rev_8_21_14_0_10_45_14</name>
    <dbReference type="NCBI Taxonomy" id="1975042"/>
    <lineage>
        <taxon>Bacteria</taxon>
        <taxon>Candidatus Vogeliibacteriota</taxon>
    </lineage>
</organism>
<dbReference type="GO" id="GO:0043952">
    <property type="term" value="P:protein transport by the Sec complex"/>
    <property type="evidence" value="ECO:0007669"/>
    <property type="project" value="UniProtKB-UniRule"/>
</dbReference>
<evidence type="ECO:0000313" key="11">
    <source>
        <dbReference type="Proteomes" id="UP000230833"/>
    </source>
</evidence>
<dbReference type="PANTHER" id="PTHR33910">
    <property type="entry name" value="PROTEIN TRANSLOCASE SUBUNIT SECE"/>
    <property type="match status" value="1"/>
</dbReference>
<feature type="transmembrane region" description="Helical" evidence="9">
    <location>
        <begin position="27"/>
        <end position="55"/>
    </location>
</feature>
<evidence type="ECO:0000256" key="5">
    <source>
        <dbReference type="ARBA" id="ARBA00022927"/>
    </source>
</evidence>
<dbReference type="Pfam" id="PF00584">
    <property type="entry name" value="SecE"/>
    <property type="match status" value="1"/>
</dbReference>
<evidence type="ECO:0000256" key="9">
    <source>
        <dbReference type="HAMAP-Rule" id="MF_00422"/>
    </source>
</evidence>
<evidence type="ECO:0000256" key="2">
    <source>
        <dbReference type="ARBA" id="ARBA00022448"/>
    </source>
</evidence>
<dbReference type="GO" id="GO:0008320">
    <property type="term" value="F:protein transmembrane transporter activity"/>
    <property type="evidence" value="ECO:0007669"/>
    <property type="project" value="UniProtKB-UniRule"/>
</dbReference>
<dbReference type="NCBIfam" id="TIGR00964">
    <property type="entry name" value="secE_bact"/>
    <property type="match status" value="1"/>
</dbReference>
<keyword evidence="5 9" id="KW-0653">Protein transport</keyword>
<keyword evidence="6 9" id="KW-1133">Transmembrane helix</keyword>
<dbReference type="InterPro" id="IPR005807">
    <property type="entry name" value="SecE_bac"/>
</dbReference>
<evidence type="ECO:0000256" key="6">
    <source>
        <dbReference type="ARBA" id="ARBA00022989"/>
    </source>
</evidence>
<comment type="subcellular location">
    <subcellularLocation>
        <location evidence="9">Cell membrane</location>
        <topology evidence="9">Single-pass membrane protein</topology>
    </subcellularLocation>
    <subcellularLocation>
        <location evidence="1">Membrane</location>
    </subcellularLocation>
</comment>
<keyword evidence="8 9" id="KW-0472">Membrane</keyword>
<dbReference type="PANTHER" id="PTHR33910:SF1">
    <property type="entry name" value="PROTEIN TRANSLOCASE SUBUNIT SECE"/>
    <property type="match status" value="1"/>
</dbReference>